<dbReference type="OrthoDB" id="9812065at2"/>
<dbReference type="RefSeq" id="WP_129223098.1">
    <property type="nucleotide sequence ID" value="NZ_SDOZ01000002.1"/>
</dbReference>
<name>A0A4Q2KCE6_9FIRM</name>
<keyword evidence="3" id="KW-0732">Signal</keyword>
<gene>
    <name evidence="4" type="ORF">ESZ91_00655</name>
</gene>
<dbReference type="EMBL" id="SDOZ01000002">
    <property type="protein sequence ID" value="RXZ60931.1"/>
    <property type="molecule type" value="Genomic_DNA"/>
</dbReference>
<feature type="transmembrane region" description="Helical" evidence="2">
    <location>
        <begin position="1135"/>
        <end position="1155"/>
    </location>
</feature>
<keyword evidence="2" id="KW-0472">Membrane</keyword>
<organism evidence="4 5">
    <name type="scientific">Candidatus Borkfalkia ceftriaxoniphila</name>
    <dbReference type="NCBI Taxonomy" id="2508949"/>
    <lineage>
        <taxon>Bacteria</taxon>
        <taxon>Bacillati</taxon>
        <taxon>Bacillota</taxon>
        <taxon>Clostridia</taxon>
        <taxon>Christensenellales</taxon>
        <taxon>Christensenellaceae</taxon>
        <taxon>Candidatus Borkfalkia</taxon>
    </lineage>
</organism>
<proteinExistence type="predicted"/>
<dbReference type="AlphaFoldDB" id="A0A4Q2KCE6"/>
<keyword evidence="1" id="KW-0175">Coiled coil</keyword>
<sequence length="1160" mass="126076">MIQKKVRLMLAALLAVVMALCLWGFTAQAFAAESVDPRAPFYNNPYTPDCSTVVKNEDGSFSVTQNYGGGNARLFYGDYTSGGAENAYFMDLTDATISLSVDELAAGVGAEIYFVSYVANGSYPMQGAGQGFSLRLTDDGSNNTGFVPVVHTYSMNSAFINKAYEGNQYLVYNNASPRTSYLGKELKIHIFTEGDVLNVHADWVRDDVNAETAYDFRAQIPLAELPAEGGTPFDYKNAQFGISNNGGNDTLKLNVKDISDAKNDAYYQTYGGKYKNSIAYTQKYAEAVANFSKNATTAQQVKDFYSAKMNFEGMNANGLRKNDAYEYQQAVALSTEGFAEASLAVKDKVFANYDAESGITDKEDAIAVFAFYAEFSDQLSEYAAAAEHIRAVLAQEDMGQKAVETKISELTAKYAGGEIKRENYYAALDEYRAVVKQYDALSAFVRALVGNYDALQEWADSSLAEMKDLYYSTAGSYFTNEWGVRGEEDEKTISKSYAAALRADDGSTKLILSDDTALRLVYGTDIAEGTWSDYAVDLSDFEMTFSVDKIAESGRFAVNFVSERSALPFGEETDPGLSIMFRMGFGGGNTIGVALTETKGGVYPNKNTAPDHPGFEGLDEWGGFGILSNPSGVLGKNITLKLQKAEEGVSLTLALEGGNTVSVGLSAQYLGYLFRTDDGNVDTSKLVLNFTTGEGMTSFNGGQDMELTVKTIKDEYFRNVNSLYAQFDSYKKLTESLSVKESLTFNEISAYNAEKQSIDALSKDLRTHEAAKYAEMSATLDASKLAAVDALAAAYMRSSLESLKNVTVENVAETETKFAALFTQWEKFSAAQKALYDTFDADADAIRADIAGCKTAKSLTEEISALIAQDPLPTNIETLRANYAALREKYDALAAEYREHIANREQFLAYGEALNAYDPAQFVSNAIEKLFTDFETITSSNKAAAKAAVQSVKDAYEVLTDAEKEAVTNFAKIARFEEMIAAFEQEQIDFAKASAFDKNAKSKTEFFATIDEENRSAAIEAVESLKADYEKLTDAQKALVKNYALVEALENSVKAFDEDAAASAAAQAVIDQINAIGEITDTKECKAKIDAARTSYDALDGAAKAKVTNLSVLEKAEKDYAAFAEAEENKGCGSAIYAGSALSLVVLVCAAVAIVRKKVR</sequence>
<comment type="caution">
    <text evidence="4">The sequence shown here is derived from an EMBL/GenBank/DDBJ whole genome shotgun (WGS) entry which is preliminary data.</text>
</comment>
<dbReference type="Proteomes" id="UP000291269">
    <property type="component" value="Unassembled WGS sequence"/>
</dbReference>
<accession>A0A4Q2KCE6</accession>
<evidence type="ECO:0000313" key="5">
    <source>
        <dbReference type="Proteomes" id="UP000291269"/>
    </source>
</evidence>
<feature type="signal peptide" evidence="3">
    <location>
        <begin position="1"/>
        <end position="31"/>
    </location>
</feature>
<feature type="coiled-coil region" evidence="1">
    <location>
        <begin position="1015"/>
        <end position="1042"/>
    </location>
</feature>
<evidence type="ECO:0000256" key="1">
    <source>
        <dbReference type="SAM" id="Coils"/>
    </source>
</evidence>
<feature type="chain" id="PRO_5020770458" evidence="3">
    <location>
        <begin position="32"/>
        <end position="1160"/>
    </location>
</feature>
<evidence type="ECO:0000313" key="4">
    <source>
        <dbReference type="EMBL" id="RXZ60931.1"/>
    </source>
</evidence>
<keyword evidence="2" id="KW-1133">Transmembrane helix</keyword>
<reference evidence="4 5" key="1">
    <citation type="journal article" date="2019" name="Gut">
        <title>Antibiotics-induced monodominance of a novel gut bacterial order.</title>
        <authorList>
            <person name="Hildebrand F."/>
            <person name="Moitinho-Silva L."/>
            <person name="Blasche S."/>
            <person name="Jahn M.T."/>
            <person name="Gossmann T.I."/>
            <person name="Heuerta-Cepas J."/>
            <person name="Hercog R."/>
            <person name="Luetge M."/>
            <person name="Bahram M."/>
            <person name="Pryszlak A."/>
            <person name="Alves R.J."/>
            <person name="Waszak S.M."/>
            <person name="Zhu A."/>
            <person name="Ye L."/>
            <person name="Costea P.I."/>
            <person name="Aalvink S."/>
            <person name="Belzer C."/>
            <person name="Forslund S.K."/>
            <person name="Sunagawa S."/>
            <person name="Hentschel U."/>
            <person name="Merten C."/>
            <person name="Patil K.R."/>
            <person name="Benes V."/>
            <person name="Bork P."/>
        </authorList>
    </citation>
    <scope>NUCLEOTIDE SEQUENCE [LARGE SCALE GENOMIC DNA]</scope>
    <source>
        <strain evidence="4 5">HDS1380</strain>
    </source>
</reference>
<keyword evidence="2" id="KW-0812">Transmembrane</keyword>
<protein>
    <submittedName>
        <fullName evidence="4">Uncharacterized protein</fullName>
    </submittedName>
</protein>
<keyword evidence="5" id="KW-1185">Reference proteome</keyword>
<evidence type="ECO:0000256" key="3">
    <source>
        <dbReference type="SAM" id="SignalP"/>
    </source>
</evidence>
<evidence type="ECO:0000256" key="2">
    <source>
        <dbReference type="SAM" id="Phobius"/>
    </source>
</evidence>
<feature type="coiled-coil region" evidence="1">
    <location>
        <begin position="876"/>
        <end position="903"/>
    </location>
</feature>